<evidence type="ECO:0000313" key="3">
    <source>
        <dbReference type="Proteomes" id="UP001151760"/>
    </source>
</evidence>
<protein>
    <submittedName>
        <fullName evidence="2">Uncharacterized protein</fullName>
    </submittedName>
</protein>
<accession>A0ABQ4YBZ5</accession>
<sequence>MPNVTLLWIVSKLLSMLFGVHDSLDEKEEVLFHLNGLSENGTMVLRAYELGIRLNVRVSLDQEVNTRFLCGLDEWTETDKTDLVPFYRSLRARNAGSHSVRLEGLCLRSNSQSVARALGCCLPEVVVTNAGKIRQTLNTRITYTMSVRNEVNMPANPLPIAMPLCFSVTNGKPQADEKKVTKKLVNLSSNQLSDHSVSLKSLLIPLSS</sequence>
<name>A0ABQ4YBZ5_9ASTR</name>
<feature type="chain" id="PRO_5046928932" evidence="1">
    <location>
        <begin position="20"/>
        <end position="208"/>
    </location>
</feature>
<organism evidence="2 3">
    <name type="scientific">Tanacetum coccineum</name>
    <dbReference type="NCBI Taxonomy" id="301880"/>
    <lineage>
        <taxon>Eukaryota</taxon>
        <taxon>Viridiplantae</taxon>
        <taxon>Streptophyta</taxon>
        <taxon>Embryophyta</taxon>
        <taxon>Tracheophyta</taxon>
        <taxon>Spermatophyta</taxon>
        <taxon>Magnoliopsida</taxon>
        <taxon>eudicotyledons</taxon>
        <taxon>Gunneridae</taxon>
        <taxon>Pentapetalae</taxon>
        <taxon>asterids</taxon>
        <taxon>campanulids</taxon>
        <taxon>Asterales</taxon>
        <taxon>Asteraceae</taxon>
        <taxon>Asteroideae</taxon>
        <taxon>Anthemideae</taxon>
        <taxon>Anthemidinae</taxon>
        <taxon>Tanacetum</taxon>
    </lineage>
</organism>
<keyword evidence="1" id="KW-0732">Signal</keyword>
<comment type="caution">
    <text evidence="2">The sequence shown here is derived from an EMBL/GenBank/DDBJ whole genome shotgun (WGS) entry which is preliminary data.</text>
</comment>
<dbReference type="EMBL" id="BQNB010010266">
    <property type="protein sequence ID" value="GJS74930.1"/>
    <property type="molecule type" value="Genomic_DNA"/>
</dbReference>
<reference evidence="2" key="1">
    <citation type="journal article" date="2022" name="Int. J. Mol. Sci.">
        <title>Draft Genome of Tanacetum Coccineum: Genomic Comparison of Closely Related Tanacetum-Family Plants.</title>
        <authorList>
            <person name="Yamashiro T."/>
            <person name="Shiraishi A."/>
            <person name="Nakayama K."/>
            <person name="Satake H."/>
        </authorList>
    </citation>
    <scope>NUCLEOTIDE SEQUENCE</scope>
</reference>
<reference evidence="2" key="2">
    <citation type="submission" date="2022-01" db="EMBL/GenBank/DDBJ databases">
        <authorList>
            <person name="Yamashiro T."/>
            <person name="Shiraishi A."/>
            <person name="Satake H."/>
            <person name="Nakayama K."/>
        </authorList>
    </citation>
    <scope>NUCLEOTIDE SEQUENCE</scope>
</reference>
<dbReference type="Proteomes" id="UP001151760">
    <property type="component" value="Unassembled WGS sequence"/>
</dbReference>
<evidence type="ECO:0000256" key="1">
    <source>
        <dbReference type="SAM" id="SignalP"/>
    </source>
</evidence>
<feature type="signal peptide" evidence="1">
    <location>
        <begin position="1"/>
        <end position="19"/>
    </location>
</feature>
<evidence type="ECO:0000313" key="2">
    <source>
        <dbReference type="EMBL" id="GJS74930.1"/>
    </source>
</evidence>
<proteinExistence type="predicted"/>
<gene>
    <name evidence="2" type="ORF">Tco_0724811</name>
</gene>
<keyword evidence="3" id="KW-1185">Reference proteome</keyword>